<sequence length="77" mass="8550">MVSALARIRGSEYERRATRDSRMQRRASCGPESGFQTDLGDSRGSRGPRDWSAGSRGAVRVKVTLESETVNSWSRMS</sequence>
<protein>
    <submittedName>
        <fullName evidence="2">Uncharacterized protein</fullName>
    </submittedName>
</protein>
<feature type="compositionally biased region" description="Basic and acidic residues" evidence="1">
    <location>
        <begin position="40"/>
        <end position="49"/>
    </location>
</feature>
<keyword evidence="3" id="KW-1185">Reference proteome</keyword>
<dbReference type="Proteomes" id="UP000250275">
    <property type="component" value="Unassembled WGS sequence"/>
</dbReference>
<gene>
    <name evidence="2" type="ORF">WN48_02654</name>
</gene>
<evidence type="ECO:0000313" key="2">
    <source>
        <dbReference type="EMBL" id="OAD57080.1"/>
    </source>
</evidence>
<name>A0A310SBQ3_9HYME</name>
<reference evidence="2 3" key="1">
    <citation type="submission" date="2015-07" db="EMBL/GenBank/DDBJ databases">
        <title>The genome of Eufriesea mexicana.</title>
        <authorList>
            <person name="Pan H."/>
            <person name="Kapheim K."/>
        </authorList>
    </citation>
    <scope>NUCLEOTIDE SEQUENCE [LARGE SCALE GENOMIC DNA]</scope>
    <source>
        <strain evidence="2">0111107269</strain>
        <tissue evidence="2">Whole body</tissue>
    </source>
</reference>
<evidence type="ECO:0000256" key="1">
    <source>
        <dbReference type="SAM" id="MobiDB-lite"/>
    </source>
</evidence>
<dbReference type="AlphaFoldDB" id="A0A310SBQ3"/>
<evidence type="ECO:0000313" key="3">
    <source>
        <dbReference type="Proteomes" id="UP000250275"/>
    </source>
</evidence>
<proteinExistence type="predicted"/>
<organism evidence="2 3">
    <name type="scientific">Eufriesea mexicana</name>
    <dbReference type="NCBI Taxonomy" id="516756"/>
    <lineage>
        <taxon>Eukaryota</taxon>
        <taxon>Metazoa</taxon>
        <taxon>Ecdysozoa</taxon>
        <taxon>Arthropoda</taxon>
        <taxon>Hexapoda</taxon>
        <taxon>Insecta</taxon>
        <taxon>Pterygota</taxon>
        <taxon>Neoptera</taxon>
        <taxon>Endopterygota</taxon>
        <taxon>Hymenoptera</taxon>
        <taxon>Apocrita</taxon>
        <taxon>Aculeata</taxon>
        <taxon>Apoidea</taxon>
        <taxon>Anthophila</taxon>
        <taxon>Apidae</taxon>
        <taxon>Eufriesea</taxon>
    </lineage>
</organism>
<accession>A0A310SBQ3</accession>
<feature type="compositionally biased region" description="Basic and acidic residues" evidence="1">
    <location>
        <begin position="9"/>
        <end position="23"/>
    </location>
</feature>
<feature type="region of interest" description="Disordered" evidence="1">
    <location>
        <begin position="1"/>
        <end position="57"/>
    </location>
</feature>
<dbReference type="EMBL" id="KQ761768">
    <property type="protein sequence ID" value="OAD57080.1"/>
    <property type="molecule type" value="Genomic_DNA"/>
</dbReference>